<dbReference type="AlphaFoldDB" id="A0A0C9UW44"/>
<dbReference type="EMBL" id="KN837212">
    <property type="protein sequence ID" value="KIJ33472.1"/>
    <property type="molecule type" value="Genomic_DNA"/>
</dbReference>
<dbReference type="HOGENOM" id="CLU_1817027_0_0_1"/>
<dbReference type="Proteomes" id="UP000054279">
    <property type="component" value="Unassembled WGS sequence"/>
</dbReference>
<reference evidence="1 2" key="1">
    <citation type="submission" date="2014-06" db="EMBL/GenBank/DDBJ databases">
        <title>Evolutionary Origins and Diversification of the Mycorrhizal Mutualists.</title>
        <authorList>
            <consortium name="DOE Joint Genome Institute"/>
            <consortium name="Mycorrhizal Genomics Consortium"/>
            <person name="Kohler A."/>
            <person name="Kuo A."/>
            <person name="Nagy L.G."/>
            <person name="Floudas D."/>
            <person name="Copeland A."/>
            <person name="Barry K.W."/>
            <person name="Cichocki N."/>
            <person name="Veneault-Fourrey C."/>
            <person name="LaButti K."/>
            <person name="Lindquist E.A."/>
            <person name="Lipzen A."/>
            <person name="Lundell T."/>
            <person name="Morin E."/>
            <person name="Murat C."/>
            <person name="Riley R."/>
            <person name="Ohm R."/>
            <person name="Sun H."/>
            <person name="Tunlid A."/>
            <person name="Henrissat B."/>
            <person name="Grigoriev I.V."/>
            <person name="Hibbett D.S."/>
            <person name="Martin F."/>
        </authorList>
    </citation>
    <scope>NUCLEOTIDE SEQUENCE [LARGE SCALE GENOMIC DNA]</scope>
    <source>
        <strain evidence="1 2">SS14</strain>
    </source>
</reference>
<evidence type="ECO:0000313" key="2">
    <source>
        <dbReference type="Proteomes" id="UP000054279"/>
    </source>
</evidence>
<accession>A0A0C9UW44</accession>
<organism evidence="1 2">
    <name type="scientific">Sphaerobolus stellatus (strain SS14)</name>
    <dbReference type="NCBI Taxonomy" id="990650"/>
    <lineage>
        <taxon>Eukaryota</taxon>
        <taxon>Fungi</taxon>
        <taxon>Dikarya</taxon>
        <taxon>Basidiomycota</taxon>
        <taxon>Agaricomycotina</taxon>
        <taxon>Agaricomycetes</taxon>
        <taxon>Phallomycetidae</taxon>
        <taxon>Geastrales</taxon>
        <taxon>Sphaerobolaceae</taxon>
        <taxon>Sphaerobolus</taxon>
    </lineage>
</organism>
<protein>
    <submittedName>
        <fullName evidence="1">Uncharacterized protein</fullName>
    </submittedName>
</protein>
<proteinExistence type="predicted"/>
<name>A0A0C9UW44_SPHS4</name>
<gene>
    <name evidence="1" type="ORF">M422DRAFT_52421</name>
</gene>
<keyword evidence="2" id="KW-1185">Reference proteome</keyword>
<evidence type="ECO:0000313" key="1">
    <source>
        <dbReference type="EMBL" id="KIJ33472.1"/>
    </source>
</evidence>
<sequence>MTKFLEDAKVQHRPCCYKLSAVIPKSMKYHHAVSIRKETENLREQGYGDIQGFFASKGSRSISGERCVNPALDLPRLQVMHFEEVEMEVEIIFTGITARPAVFEEEEETDEEDLGAIADEEFNSLDNLTSLLAKSNLKMLQK</sequence>